<evidence type="ECO:0000313" key="5">
    <source>
        <dbReference type="EMBL" id="SFO00989.1"/>
    </source>
</evidence>
<dbReference type="InterPro" id="IPR036881">
    <property type="entry name" value="Glyco_hydro_3_C_sf"/>
</dbReference>
<comment type="similarity">
    <text evidence="1">Belongs to the glycosyl hydrolase 3 family.</text>
</comment>
<dbReference type="Proteomes" id="UP000198806">
    <property type="component" value="Unassembled WGS sequence"/>
</dbReference>
<name>A0A1I5DP22_9FIRM</name>
<dbReference type="PANTHER" id="PTHR30480">
    <property type="entry name" value="BETA-HEXOSAMINIDASE-RELATED"/>
    <property type="match status" value="1"/>
</dbReference>
<dbReference type="STRING" id="1527.SAMN04489757_106117"/>
<sequence>MNLSAKEKIGQRLVVGFPGTEIDSELEELIFQYKIGNFILFKHNIISASQLRDLCNKLQQLALESTGYPAFITIDQEGGMVTRLAEDSVNIPGAMAIAATNNVMNAYEAGKITGEQLKTLGVNFNLAPDVDINSNMDNPVIGVRSYGDDPKKVAEYSVAMVKGLLDGGVLASAKHFPGHGDTNVDSHLGLPQVNKTLSQLQECELVSFQAVIDAGIPAITTSHIIFPELEPEHIPATMSRNIITGLLKDKMGFQGLVVSDCMEMSAIQKYYGTIEGVKAAVKAGVDLIFLSHTRNYPIEAATVLTAALEAGELSMEEMNASVEKILHFKEKYVNLNETKLDFDVEKGKAFARQLRKDSITPIQMPTDTLPKVDANSLFLGSIPFRATNISNVDDNTFHFAAYMAKQFNGRGILTSANPEEKEIETVLEQGEYASSIVIGTYNGHLNKGQLNLVKEASKKNQNVIVFALRNPYDLMTLPENVYGIAVYEYTVNSLDVLTELLKHPFELKGRLPIQM</sequence>
<protein>
    <submittedName>
        <fullName evidence="5">Beta-N-acetylhexosaminidase</fullName>
    </submittedName>
</protein>
<evidence type="ECO:0000256" key="1">
    <source>
        <dbReference type="ARBA" id="ARBA00005336"/>
    </source>
</evidence>
<accession>A0A1I5DP22</accession>
<dbReference type="Gene3D" id="3.40.50.1700">
    <property type="entry name" value="Glycoside hydrolase family 3 C-terminal domain"/>
    <property type="match status" value="1"/>
</dbReference>
<keyword evidence="6" id="KW-1185">Reference proteome</keyword>
<dbReference type="InterPro" id="IPR050226">
    <property type="entry name" value="NagZ_Beta-hexosaminidase"/>
</dbReference>
<evidence type="ECO:0000259" key="4">
    <source>
        <dbReference type="Pfam" id="PF00933"/>
    </source>
</evidence>
<dbReference type="PRINTS" id="PR00133">
    <property type="entry name" value="GLHYDRLASE3"/>
</dbReference>
<dbReference type="PANTHER" id="PTHR30480:SF16">
    <property type="entry name" value="GLYCOSIDE HYDROLASE FAMILY 3 DOMAIN PROTEIN"/>
    <property type="match status" value="1"/>
</dbReference>
<gene>
    <name evidence="5" type="ORF">SAMN04489757_106117</name>
</gene>
<keyword evidence="2" id="KW-0378">Hydrolase</keyword>
<feature type="domain" description="Glycoside hydrolase family 3 N-terminal" evidence="4">
    <location>
        <begin position="6"/>
        <end position="327"/>
    </location>
</feature>
<keyword evidence="3" id="KW-0326">Glycosidase</keyword>
<dbReference type="GO" id="GO:0009254">
    <property type="term" value="P:peptidoglycan turnover"/>
    <property type="evidence" value="ECO:0007669"/>
    <property type="project" value="TreeGrafter"/>
</dbReference>
<dbReference type="Pfam" id="PF00933">
    <property type="entry name" value="Glyco_hydro_3"/>
    <property type="match status" value="1"/>
</dbReference>
<dbReference type="EMBL" id="FOWD01000006">
    <property type="protein sequence ID" value="SFO00989.1"/>
    <property type="molecule type" value="Genomic_DNA"/>
</dbReference>
<evidence type="ECO:0000256" key="3">
    <source>
        <dbReference type="ARBA" id="ARBA00023295"/>
    </source>
</evidence>
<dbReference type="GO" id="GO:0004553">
    <property type="term" value="F:hydrolase activity, hydrolyzing O-glycosyl compounds"/>
    <property type="evidence" value="ECO:0007669"/>
    <property type="project" value="InterPro"/>
</dbReference>
<dbReference type="GO" id="GO:0005975">
    <property type="term" value="P:carbohydrate metabolic process"/>
    <property type="evidence" value="ECO:0007669"/>
    <property type="project" value="InterPro"/>
</dbReference>
<dbReference type="InterPro" id="IPR001764">
    <property type="entry name" value="Glyco_hydro_3_N"/>
</dbReference>
<evidence type="ECO:0000313" key="6">
    <source>
        <dbReference type="Proteomes" id="UP000198806"/>
    </source>
</evidence>
<dbReference type="InterPro" id="IPR036962">
    <property type="entry name" value="Glyco_hydro_3_N_sf"/>
</dbReference>
<reference evidence="5 6" key="1">
    <citation type="submission" date="2016-10" db="EMBL/GenBank/DDBJ databases">
        <authorList>
            <person name="de Groot N.N."/>
        </authorList>
    </citation>
    <scope>NUCLEOTIDE SEQUENCE [LARGE SCALE GENOMIC DNA]</scope>
    <source>
        <strain evidence="5 6">DSM 1283</strain>
    </source>
</reference>
<dbReference type="Gene3D" id="3.20.20.300">
    <property type="entry name" value="Glycoside hydrolase, family 3, N-terminal domain"/>
    <property type="match status" value="1"/>
</dbReference>
<dbReference type="AlphaFoldDB" id="A0A1I5DP22"/>
<organism evidence="5 6">
    <name type="scientific">Anaerocolumna aminovalerica</name>
    <dbReference type="NCBI Taxonomy" id="1527"/>
    <lineage>
        <taxon>Bacteria</taxon>
        <taxon>Bacillati</taxon>
        <taxon>Bacillota</taxon>
        <taxon>Clostridia</taxon>
        <taxon>Lachnospirales</taxon>
        <taxon>Lachnospiraceae</taxon>
        <taxon>Anaerocolumna</taxon>
    </lineage>
</organism>
<dbReference type="SUPFAM" id="SSF51445">
    <property type="entry name" value="(Trans)glycosidases"/>
    <property type="match status" value="1"/>
</dbReference>
<dbReference type="InterPro" id="IPR017853">
    <property type="entry name" value="GH"/>
</dbReference>
<proteinExistence type="inferred from homology"/>
<evidence type="ECO:0000256" key="2">
    <source>
        <dbReference type="ARBA" id="ARBA00022801"/>
    </source>
</evidence>
<dbReference type="RefSeq" id="WP_170847896.1">
    <property type="nucleotide sequence ID" value="NZ_BAABFM010000013.1"/>
</dbReference>